<dbReference type="RefSeq" id="WP_274943538.1">
    <property type="nucleotide sequence ID" value="NZ_JANWOI010000002.1"/>
</dbReference>
<gene>
    <name evidence="17" type="ORF">NYP16_07755</name>
</gene>
<evidence type="ECO:0000259" key="15">
    <source>
        <dbReference type="Pfam" id="PF00108"/>
    </source>
</evidence>
<evidence type="ECO:0000256" key="7">
    <source>
        <dbReference type="ARBA" id="ARBA00022946"/>
    </source>
</evidence>
<feature type="active site" description="Acyl-thioester intermediate" evidence="13">
    <location>
        <position position="90"/>
    </location>
</feature>
<keyword evidence="9" id="KW-0576">Peroxisome</keyword>
<dbReference type="InterPro" id="IPR050215">
    <property type="entry name" value="Thiolase-like_sf_Thiolase"/>
</dbReference>
<feature type="domain" description="Thiolase C-terminal" evidence="16">
    <location>
        <begin position="272"/>
        <end position="392"/>
    </location>
</feature>
<dbReference type="PANTHER" id="PTHR43853:SF8">
    <property type="entry name" value="3-KETOACYL-COA THIOLASE, PEROXISOMAL"/>
    <property type="match status" value="1"/>
</dbReference>
<comment type="similarity">
    <text evidence="3 14">Belongs to the thiolase-like superfamily. Thiolase family.</text>
</comment>
<dbReference type="InterPro" id="IPR002155">
    <property type="entry name" value="Thiolase"/>
</dbReference>
<dbReference type="PANTHER" id="PTHR43853">
    <property type="entry name" value="3-KETOACYL-COA THIOLASE, PEROXISOMAL"/>
    <property type="match status" value="1"/>
</dbReference>
<evidence type="ECO:0000256" key="9">
    <source>
        <dbReference type="ARBA" id="ARBA00023140"/>
    </source>
</evidence>
<feature type="active site" description="Proton acceptor" evidence="13">
    <location>
        <position position="380"/>
    </location>
</feature>
<dbReference type="Proteomes" id="UP001141619">
    <property type="component" value="Unassembled WGS sequence"/>
</dbReference>
<evidence type="ECO:0000256" key="14">
    <source>
        <dbReference type="RuleBase" id="RU003557"/>
    </source>
</evidence>
<evidence type="ECO:0000256" key="6">
    <source>
        <dbReference type="ARBA" id="ARBA00022832"/>
    </source>
</evidence>
<dbReference type="GO" id="GO:0005737">
    <property type="term" value="C:cytoplasm"/>
    <property type="evidence" value="ECO:0007669"/>
    <property type="project" value="UniProtKB-ARBA"/>
</dbReference>
<reference evidence="17" key="2">
    <citation type="journal article" date="2023" name="Syst. Appl. Microbiol.">
        <title>Govania unica gen. nov., sp. nov., a rare biosphere bacterium that represents a novel family in the class Alphaproteobacteria.</title>
        <authorList>
            <person name="Vandamme P."/>
            <person name="Peeters C."/>
            <person name="Hettiarachchi A."/>
            <person name="Cnockaert M."/>
            <person name="Carlier A."/>
        </authorList>
    </citation>
    <scope>NUCLEOTIDE SEQUENCE</scope>
    <source>
        <strain evidence="17">LMG 31809</strain>
    </source>
</reference>
<feature type="domain" description="Thiolase N-terminal" evidence="15">
    <location>
        <begin position="4"/>
        <end position="263"/>
    </location>
</feature>
<evidence type="ECO:0000256" key="8">
    <source>
        <dbReference type="ARBA" id="ARBA00023098"/>
    </source>
</evidence>
<dbReference type="PROSITE" id="PS00099">
    <property type="entry name" value="THIOLASE_3"/>
    <property type="match status" value="1"/>
</dbReference>
<evidence type="ECO:0000256" key="12">
    <source>
        <dbReference type="ARBA" id="ARBA00037924"/>
    </source>
</evidence>
<protein>
    <recommendedName>
        <fullName evidence="11">acetyl-CoA C-acyltransferase</fullName>
        <ecNumber evidence="11">2.3.1.16</ecNumber>
    </recommendedName>
</protein>
<dbReference type="PROSITE" id="PS00098">
    <property type="entry name" value="THIOLASE_1"/>
    <property type="match status" value="1"/>
</dbReference>
<evidence type="ECO:0000256" key="10">
    <source>
        <dbReference type="ARBA" id="ARBA00023315"/>
    </source>
</evidence>
<evidence type="ECO:0000256" key="13">
    <source>
        <dbReference type="PIRSR" id="PIRSR000429-1"/>
    </source>
</evidence>
<keyword evidence="6" id="KW-0276">Fatty acid metabolism</keyword>
<evidence type="ECO:0000256" key="1">
    <source>
        <dbReference type="ARBA" id="ARBA00004275"/>
    </source>
</evidence>
<comment type="subcellular location">
    <subcellularLocation>
        <location evidence="1">Peroxisome</location>
    </subcellularLocation>
</comment>
<dbReference type="PIRSF" id="PIRSF000429">
    <property type="entry name" value="Ac-CoA_Ac_transf"/>
    <property type="match status" value="1"/>
</dbReference>
<dbReference type="GO" id="GO:0042619">
    <property type="term" value="P:poly-hydroxybutyrate biosynthetic process"/>
    <property type="evidence" value="ECO:0007669"/>
    <property type="project" value="UniProtKB-KW"/>
</dbReference>
<evidence type="ECO:0000256" key="11">
    <source>
        <dbReference type="ARBA" id="ARBA00024073"/>
    </source>
</evidence>
<sequence>MVEIAIVSTARTPIGRAYKGAFNDTSGAALAGHCVRHVVARAGVASDEVEDVILGCGIPEGTTGMNIARQSVFTGGLPVSTAGATVNRACASGLQAISIAAQRIAMDGVRVAIGGGVESVSLVQNEHMNMYRVAAREVLKIAPAAYMPMLNTAEVVAKRYGITREQQDEYAFQSQMRTAAAQARGAFDAEIVPLTTQKLIKDPNSGEMVRQEVTLLQDEGNRADTTLAGLSSLKPVVDEAGSVTAGNSSQLSDGASACLLMDAKLAEQRNIQPLGLYRGLSVVGCEPDEMGIGPVFAIPPLLKRHGLTMDDIGLWELNEAFAVQVIYCRDRLGIPNDRLNVNGGSISIGHPYGVTGSRLTGHALIEGKRRGVRYAVVTMCVGMGMGAAALFEIV</sequence>
<dbReference type="GO" id="GO:0010124">
    <property type="term" value="P:phenylacetate catabolic process"/>
    <property type="evidence" value="ECO:0007669"/>
    <property type="project" value="TreeGrafter"/>
</dbReference>
<keyword evidence="18" id="KW-1185">Reference proteome</keyword>
<reference evidence="17" key="1">
    <citation type="submission" date="2022-08" db="EMBL/GenBank/DDBJ databases">
        <authorList>
            <person name="Vandamme P."/>
            <person name="Hettiarachchi A."/>
            <person name="Peeters C."/>
            <person name="Cnockaert M."/>
            <person name="Carlier A."/>
        </authorList>
    </citation>
    <scope>NUCLEOTIDE SEQUENCE</scope>
    <source>
        <strain evidence="17">LMG 31809</strain>
    </source>
</reference>
<keyword evidence="5" id="KW-0583">PHB biosynthesis</keyword>
<dbReference type="Pfam" id="PF00108">
    <property type="entry name" value="Thiolase_N"/>
    <property type="match status" value="1"/>
</dbReference>
<dbReference type="InterPro" id="IPR020610">
    <property type="entry name" value="Thiolase_AS"/>
</dbReference>
<dbReference type="Pfam" id="PF02803">
    <property type="entry name" value="Thiolase_C"/>
    <property type="match status" value="1"/>
</dbReference>
<keyword evidence="10 14" id="KW-0012">Acyltransferase</keyword>
<dbReference type="CDD" id="cd00751">
    <property type="entry name" value="thiolase"/>
    <property type="match status" value="1"/>
</dbReference>
<keyword evidence="8" id="KW-0443">Lipid metabolism</keyword>
<dbReference type="NCBIfam" id="TIGR01930">
    <property type="entry name" value="AcCoA-C-Actrans"/>
    <property type="match status" value="1"/>
</dbReference>
<dbReference type="AlphaFoldDB" id="A0A9X3Z738"/>
<dbReference type="EMBL" id="JANWOI010000002">
    <property type="protein sequence ID" value="MDA5193845.1"/>
    <property type="molecule type" value="Genomic_DNA"/>
</dbReference>
<dbReference type="InterPro" id="IPR020615">
    <property type="entry name" value="Thiolase_acyl_enz_int_AS"/>
</dbReference>
<evidence type="ECO:0000256" key="5">
    <source>
        <dbReference type="ARBA" id="ARBA00022752"/>
    </source>
</evidence>
<dbReference type="InterPro" id="IPR020617">
    <property type="entry name" value="Thiolase_C"/>
</dbReference>
<organism evidence="17 18">
    <name type="scientific">Govanella unica</name>
    <dbReference type="NCBI Taxonomy" id="2975056"/>
    <lineage>
        <taxon>Bacteria</taxon>
        <taxon>Pseudomonadati</taxon>
        <taxon>Pseudomonadota</taxon>
        <taxon>Alphaproteobacteria</taxon>
        <taxon>Emcibacterales</taxon>
        <taxon>Govanellaceae</taxon>
        <taxon>Govanella</taxon>
    </lineage>
</organism>
<dbReference type="InterPro" id="IPR016039">
    <property type="entry name" value="Thiolase-like"/>
</dbReference>
<dbReference type="EC" id="2.3.1.16" evidence="11"/>
<keyword evidence="4 14" id="KW-0808">Transferase</keyword>
<keyword evidence="7" id="KW-0809">Transit peptide</keyword>
<feature type="active site" description="Proton acceptor" evidence="13">
    <location>
        <position position="350"/>
    </location>
</feature>
<accession>A0A9X3Z738</accession>
<dbReference type="SUPFAM" id="SSF53901">
    <property type="entry name" value="Thiolase-like"/>
    <property type="match status" value="2"/>
</dbReference>
<dbReference type="GO" id="GO:0003988">
    <property type="term" value="F:acetyl-CoA C-acyltransferase activity"/>
    <property type="evidence" value="ECO:0007669"/>
    <property type="project" value="UniProtKB-EC"/>
</dbReference>
<proteinExistence type="inferred from homology"/>
<dbReference type="FunFam" id="3.40.47.10:FF:000010">
    <property type="entry name" value="Acetyl-CoA acetyltransferase (Thiolase)"/>
    <property type="match status" value="1"/>
</dbReference>
<dbReference type="InterPro" id="IPR020616">
    <property type="entry name" value="Thiolase_N"/>
</dbReference>
<dbReference type="PROSITE" id="PS00737">
    <property type="entry name" value="THIOLASE_2"/>
    <property type="match status" value="1"/>
</dbReference>
<dbReference type="Gene3D" id="3.40.47.10">
    <property type="match status" value="2"/>
</dbReference>
<evidence type="ECO:0000256" key="3">
    <source>
        <dbReference type="ARBA" id="ARBA00010982"/>
    </source>
</evidence>
<name>A0A9X3Z738_9PROT</name>
<comment type="pathway">
    <text evidence="12">Metabolic intermediate biosynthesis; (R)-mevalonate biosynthesis; (R)-mevalonate from acetyl-CoA: step 1/3.</text>
</comment>
<evidence type="ECO:0000313" key="18">
    <source>
        <dbReference type="Proteomes" id="UP001141619"/>
    </source>
</evidence>
<evidence type="ECO:0000256" key="4">
    <source>
        <dbReference type="ARBA" id="ARBA00022679"/>
    </source>
</evidence>
<evidence type="ECO:0000313" key="17">
    <source>
        <dbReference type="EMBL" id="MDA5193845.1"/>
    </source>
</evidence>
<evidence type="ECO:0000259" key="16">
    <source>
        <dbReference type="Pfam" id="PF02803"/>
    </source>
</evidence>
<dbReference type="InterPro" id="IPR020613">
    <property type="entry name" value="Thiolase_CS"/>
</dbReference>
<dbReference type="GO" id="GO:0006635">
    <property type="term" value="P:fatty acid beta-oxidation"/>
    <property type="evidence" value="ECO:0007669"/>
    <property type="project" value="TreeGrafter"/>
</dbReference>
<comment type="pathway">
    <text evidence="2">Lipid metabolism.</text>
</comment>
<comment type="caution">
    <text evidence="17">The sequence shown here is derived from an EMBL/GenBank/DDBJ whole genome shotgun (WGS) entry which is preliminary data.</text>
</comment>
<evidence type="ECO:0000256" key="2">
    <source>
        <dbReference type="ARBA" id="ARBA00005189"/>
    </source>
</evidence>